<name>A0ABN9SRW1_9DINO</name>
<evidence type="ECO:0000256" key="14">
    <source>
        <dbReference type="ARBA" id="ARBA00023315"/>
    </source>
</evidence>
<evidence type="ECO:0000256" key="1">
    <source>
        <dbReference type="ARBA" id="ARBA00004477"/>
    </source>
</evidence>
<evidence type="ECO:0000256" key="4">
    <source>
        <dbReference type="ARBA" id="ARBA00005420"/>
    </source>
</evidence>
<organism evidence="16 17">
    <name type="scientific">Prorocentrum cordatum</name>
    <dbReference type="NCBI Taxonomy" id="2364126"/>
    <lineage>
        <taxon>Eukaryota</taxon>
        <taxon>Sar</taxon>
        <taxon>Alveolata</taxon>
        <taxon>Dinophyceae</taxon>
        <taxon>Prorocentrales</taxon>
        <taxon>Prorocentraceae</taxon>
        <taxon>Prorocentrum</taxon>
    </lineage>
</organism>
<comment type="pathway">
    <text evidence="2">Glycerolipid metabolism; triacylglycerol biosynthesis.</text>
</comment>
<dbReference type="EC" id="2.3.1.20" evidence="5"/>
<evidence type="ECO:0000256" key="3">
    <source>
        <dbReference type="ARBA" id="ARBA00005189"/>
    </source>
</evidence>
<keyword evidence="8" id="KW-0812">Transmembrane</keyword>
<keyword evidence="14" id="KW-0012">Acyltransferase</keyword>
<comment type="pathway">
    <text evidence="3">Lipid metabolism.</text>
</comment>
<keyword evidence="11" id="KW-1133">Transmembrane helix</keyword>
<evidence type="ECO:0000256" key="15">
    <source>
        <dbReference type="SAM" id="MobiDB-lite"/>
    </source>
</evidence>
<evidence type="ECO:0000313" key="16">
    <source>
        <dbReference type="EMBL" id="CAK0834639.1"/>
    </source>
</evidence>
<evidence type="ECO:0000256" key="2">
    <source>
        <dbReference type="ARBA" id="ARBA00004771"/>
    </source>
</evidence>
<feature type="region of interest" description="Disordered" evidence="15">
    <location>
        <begin position="176"/>
        <end position="198"/>
    </location>
</feature>
<dbReference type="PANTHER" id="PTHR12317:SF0">
    <property type="entry name" value="ACYLTRANSFERASE"/>
    <property type="match status" value="1"/>
</dbReference>
<dbReference type="InterPro" id="IPR007130">
    <property type="entry name" value="DAGAT"/>
</dbReference>
<comment type="caution">
    <text evidence="16">The sequence shown here is derived from an EMBL/GenBank/DDBJ whole genome shotgun (WGS) entry which is preliminary data.</text>
</comment>
<keyword evidence="10" id="KW-0256">Endoplasmic reticulum</keyword>
<keyword evidence="13" id="KW-0472">Membrane</keyword>
<protein>
    <recommendedName>
        <fullName evidence="5">diacylglycerol O-acyltransferase</fullName>
        <ecNumber evidence="5">2.3.1.20</ecNumber>
    </recommendedName>
</protein>
<keyword evidence="17" id="KW-1185">Reference proteome</keyword>
<evidence type="ECO:0000256" key="7">
    <source>
        <dbReference type="ARBA" id="ARBA00022679"/>
    </source>
</evidence>
<comment type="similarity">
    <text evidence="4">Belongs to the diacylglycerol acyltransferase family.</text>
</comment>
<dbReference type="PANTHER" id="PTHR12317">
    <property type="entry name" value="DIACYLGLYCEROL O-ACYLTRANSFERASE"/>
    <property type="match status" value="1"/>
</dbReference>
<gene>
    <name evidence="16" type="ORF">PCOR1329_LOCUS32015</name>
</gene>
<evidence type="ECO:0000256" key="6">
    <source>
        <dbReference type="ARBA" id="ARBA00022516"/>
    </source>
</evidence>
<keyword evidence="9" id="KW-0319">Glycerol metabolism</keyword>
<accession>A0ABN9SRW1</accession>
<evidence type="ECO:0000256" key="5">
    <source>
        <dbReference type="ARBA" id="ARBA00013244"/>
    </source>
</evidence>
<keyword evidence="6" id="KW-0444">Lipid biosynthesis</keyword>
<evidence type="ECO:0000256" key="13">
    <source>
        <dbReference type="ARBA" id="ARBA00023136"/>
    </source>
</evidence>
<evidence type="ECO:0000256" key="10">
    <source>
        <dbReference type="ARBA" id="ARBA00022824"/>
    </source>
</evidence>
<keyword evidence="12" id="KW-0443">Lipid metabolism</keyword>
<keyword evidence="7" id="KW-0808">Transferase</keyword>
<dbReference type="Proteomes" id="UP001189429">
    <property type="component" value="Unassembled WGS sequence"/>
</dbReference>
<evidence type="ECO:0000256" key="8">
    <source>
        <dbReference type="ARBA" id="ARBA00022692"/>
    </source>
</evidence>
<dbReference type="Pfam" id="PF03982">
    <property type="entry name" value="DAGAT"/>
    <property type="match status" value="1"/>
</dbReference>
<reference evidence="16" key="1">
    <citation type="submission" date="2023-10" db="EMBL/GenBank/DDBJ databases">
        <authorList>
            <person name="Chen Y."/>
            <person name="Shah S."/>
            <person name="Dougan E. K."/>
            <person name="Thang M."/>
            <person name="Chan C."/>
        </authorList>
    </citation>
    <scope>NUCLEOTIDE SEQUENCE [LARGE SCALE GENOMIC DNA]</scope>
</reference>
<sequence length="198" mass="21942">MAELWDQGYLPNFVGASVLGALPFAGRALRFAGYTPATRESIRRCLDRPYPRNVTAAGMRKGFAALAAEKEAMLVPGYMFGTSQLYTVAGGWLGDLFEQLSRRLRMSITLFHGRWGTLLPHPHPLACALGEPVDTREVRDAGDAHALWCARLRAAYEEHRGDFGWAGRPLFFEGEDALPPPPRDPLESYTALPRLSKL</sequence>
<comment type="subcellular location">
    <subcellularLocation>
        <location evidence="1">Endoplasmic reticulum membrane</location>
        <topology evidence="1">Multi-pass membrane protein</topology>
    </subcellularLocation>
</comment>
<dbReference type="EMBL" id="CAUYUJ010012814">
    <property type="protein sequence ID" value="CAK0834639.1"/>
    <property type="molecule type" value="Genomic_DNA"/>
</dbReference>
<evidence type="ECO:0000256" key="9">
    <source>
        <dbReference type="ARBA" id="ARBA00022798"/>
    </source>
</evidence>
<proteinExistence type="inferred from homology"/>
<evidence type="ECO:0000313" key="17">
    <source>
        <dbReference type="Proteomes" id="UP001189429"/>
    </source>
</evidence>
<evidence type="ECO:0000256" key="12">
    <source>
        <dbReference type="ARBA" id="ARBA00023098"/>
    </source>
</evidence>
<evidence type="ECO:0000256" key="11">
    <source>
        <dbReference type="ARBA" id="ARBA00022989"/>
    </source>
</evidence>